<evidence type="ECO:0000313" key="2">
    <source>
        <dbReference type="EMBL" id="CAE8678563.1"/>
    </source>
</evidence>
<accession>A0A813JJ74</accession>
<dbReference type="AlphaFoldDB" id="A0A813JJ74"/>
<protein>
    <submittedName>
        <fullName evidence="2">Uncharacterized protein</fullName>
    </submittedName>
</protein>
<gene>
    <name evidence="2" type="ORF">PGLA2088_LOCUS20871</name>
</gene>
<dbReference type="EMBL" id="CAJNNW010025695">
    <property type="protein sequence ID" value="CAE8678563.1"/>
    <property type="molecule type" value="Genomic_DNA"/>
</dbReference>
<evidence type="ECO:0000313" key="3">
    <source>
        <dbReference type="Proteomes" id="UP000626109"/>
    </source>
</evidence>
<proteinExistence type="predicted"/>
<feature type="region of interest" description="Disordered" evidence="1">
    <location>
        <begin position="98"/>
        <end position="150"/>
    </location>
</feature>
<reference evidence="2" key="1">
    <citation type="submission" date="2021-02" db="EMBL/GenBank/DDBJ databases">
        <authorList>
            <person name="Dougan E. K."/>
            <person name="Rhodes N."/>
            <person name="Thang M."/>
            <person name="Chan C."/>
        </authorList>
    </citation>
    <scope>NUCLEOTIDE SEQUENCE</scope>
</reference>
<dbReference type="Proteomes" id="UP000626109">
    <property type="component" value="Unassembled WGS sequence"/>
</dbReference>
<organism evidence="2 3">
    <name type="scientific">Polarella glacialis</name>
    <name type="common">Dinoflagellate</name>
    <dbReference type="NCBI Taxonomy" id="89957"/>
    <lineage>
        <taxon>Eukaryota</taxon>
        <taxon>Sar</taxon>
        <taxon>Alveolata</taxon>
        <taxon>Dinophyceae</taxon>
        <taxon>Suessiales</taxon>
        <taxon>Suessiaceae</taxon>
        <taxon>Polarella</taxon>
    </lineage>
</organism>
<sequence length="150" mass="16027">MVCRPAMRLGRSGDLPLELQPPNRTIVGPCKEPFFSLKSLREGLLNLGDRCNDTQVILQAEVVLHLPTIALVRLASSSRKDQLICSGEVAAGQAVESALQVAPSDSPVRGGGRKLLEAEARSPSAGKRNPKGSLPTRQRGRAGWRAATQP</sequence>
<name>A0A813JJ74_POLGL</name>
<comment type="caution">
    <text evidence="2">The sequence shown here is derived from an EMBL/GenBank/DDBJ whole genome shotgun (WGS) entry which is preliminary data.</text>
</comment>
<evidence type="ECO:0000256" key="1">
    <source>
        <dbReference type="SAM" id="MobiDB-lite"/>
    </source>
</evidence>